<evidence type="ECO:0000256" key="1">
    <source>
        <dbReference type="SAM" id="SignalP"/>
    </source>
</evidence>
<gene>
    <name evidence="2" type="ORF">ABIH81_06720</name>
</gene>
<dbReference type="EMBL" id="CP157974">
    <property type="protein sequence ID" value="XBT83168.1"/>
    <property type="molecule type" value="Genomic_DNA"/>
</dbReference>
<organism evidence="2">
    <name type="scientific">Micromonospora sp. HUAS YX12</name>
    <dbReference type="NCBI Taxonomy" id="3156396"/>
    <lineage>
        <taxon>Bacteria</taxon>
        <taxon>Bacillati</taxon>
        <taxon>Actinomycetota</taxon>
        <taxon>Actinomycetes</taxon>
        <taxon>Micromonosporales</taxon>
        <taxon>Micromonosporaceae</taxon>
        <taxon>Micromonospora</taxon>
    </lineage>
</organism>
<dbReference type="RefSeq" id="WP_349879509.1">
    <property type="nucleotide sequence ID" value="NZ_CP157974.1"/>
</dbReference>
<protein>
    <submittedName>
        <fullName evidence="2">Uncharacterized protein</fullName>
    </submittedName>
</protein>
<feature type="signal peptide" evidence="1">
    <location>
        <begin position="1"/>
        <end position="24"/>
    </location>
</feature>
<name>A0AAU7R437_9ACTN</name>
<keyword evidence="1" id="KW-0732">Signal</keyword>
<evidence type="ECO:0000313" key="2">
    <source>
        <dbReference type="EMBL" id="XBT83168.1"/>
    </source>
</evidence>
<reference evidence="2" key="1">
    <citation type="submission" date="2024-06" db="EMBL/GenBank/DDBJ databases">
        <title>Micromonospora sp. strain HUAS YX12 genome sequences.</title>
        <authorList>
            <person name="Mo P."/>
        </authorList>
    </citation>
    <scope>NUCLEOTIDE SEQUENCE</scope>
    <source>
        <strain evidence="2">HUAS YX12</strain>
    </source>
</reference>
<dbReference type="AlphaFoldDB" id="A0AAU7R437"/>
<accession>A0AAU7R437</accession>
<feature type="chain" id="PRO_5043661129" evidence="1">
    <location>
        <begin position="25"/>
        <end position="239"/>
    </location>
</feature>
<sequence length="239" mass="25918">MNNVKRRNRALLTVAALIAATVGASIFLQPAAHGEKPSSLRDQVLRHEQLVADCMKSRGFDYSVGVPRDLIVEEARAAAEAKGGDVKAAVIEATEASRNHASDPNELIVAQLSPERQRAWGDALWGTDESSGCFDSTLQAAARVDLDAGLERAEAIFAQAKSDPSVQAAENDYLACMAAHRHQIRSIDSFYEYVGLQAEKLSTEAGQELSDAAYAHHADCSKPYNERFNDVHRKLLGGK</sequence>
<proteinExistence type="predicted"/>